<evidence type="ECO:0000256" key="3">
    <source>
        <dbReference type="ARBA" id="ARBA00002443"/>
    </source>
</evidence>
<feature type="domain" description="Peptidase M24" evidence="11">
    <location>
        <begin position="7"/>
        <end position="62"/>
    </location>
</feature>
<accession>H0ER50</accession>
<keyword evidence="13" id="KW-1185">Reference proteome</keyword>
<dbReference type="InParanoid" id="H0ER50"/>
<proteinExistence type="inferred from homology"/>
<dbReference type="GO" id="GO:0046872">
    <property type="term" value="F:metal ion binding"/>
    <property type="evidence" value="ECO:0007669"/>
    <property type="project" value="UniProtKB-KW"/>
</dbReference>
<evidence type="ECO:0000256" key="8">
    <source>
        <dbReference type="ARBA" id="ARBA00022801"/>
    </source>
</evidence>
<evidence type="ECO:0000256" key="1">
    <source>
        <dbReference type="ARBA" id="ARBA00001424"/>
    </source>
</evidence>
<evidence type="ECO:0000256" key="7">
    <source>
        <dbReference type="ARBA" id="ARBA00022723"/>
    </source>
</evidence>
<organism evidence="12 13">
    <name type="scientific">Glarea lozoyensis (strain ATCC 74030 / MF5533)</name>
    <dbReference type="NCBI Taxonomy" id="1104152"/>
    <lineage>
        <taxon>Eukaryota</taxon>
        <taxon>Fungi</taxon>
        <taxon>Dikarya</taxon>
        <taxon>Ascomycota</taxon>
        <taxon>Pezizomycotina</taxon>
        <taxon>Leotiomycetes</taxon>
        <taxon>Helotiales</taxon>
        <taxon>Helotiaceae</taxon>
        <taxon>Glarea</taxon>
    </lineage>
</organism>
<dbReference type="Proteomes" id="UP000005446">
    <property type="component" value="Unassembled WGS sequence"/>
</dbReference>
<evidence type="ECO:0000259" key="11">
    <source>
        <dbReference type="Pfam" id="PF00557"/>
    </source>
</evidence>
<evidence type="ECO:0000313" key="13">
    <source>
        <dbReference type="Proteomes" id="UP000005446"/>
    </source>
</evidence>
<keyword evidence="9" id="KW-0464">Manganese</keyword>
<evidence type="ECO:0000313" key="12">
    <source>
        <dbReference type="EMBL" id="EHK99013.1"/>
    </source>
</evidence>
<dbReference type="GO" id="GO:0004177">
    <property type="term" value="F:aminopeptidase activity"/>
    <property type="evidence" value="ECO:0007669"/>
    <property type="project" value="UniProtKB-KW"/>
</dbReference>
<reference evidence="12 13" key="1">
    <citation type="journal article" date="2012" name="Eukaryot. Cell">
        <title>Genome sequence of the fungus Glarea lozoyensis: the first genome sequence of a species from the Helotiaceae family.</title>
        <authorList>
            <person name="Youssar L."/>
            <person name="Gruening B.A."/>
            <person name="Erxleben A."/>
            <person name="Guenther S."/>
            <person name="Huettel W."/>
        </authorList>
    </citation>
    <scope>NUCLEOTIDE SEQUENCE [LARGE SCALE GENOMIC DNA]</scope>
    <source>
        <strain evidence="13">ATCC 74030 / MF5533</strain>
    </source>
</reference>
<dbReference type="InterPro" id="IPR036005">
    <property type="entry name" value="Creatinase/aminopeptidase-like"/>
</dbReference>
<keyword evidence="7" id="KW-0479">Metal-binding</keyword>
<keyword evidence="6" id="KW-0645">Protease</keyword>
<dbReference type="EMBL" id="AGUE01000132">
    <property type="protein sequence ID" value="EHK99013.1"/>
    <property type="molecule type" value="Genomic_DNA"/>
</dbReference>
<dbReference type="EC" id="3.4.11.9" evidence="5"/>
<protein>
    <recommendedName>
        <fullName evidence="5">Xaa-Pro aminopeptidase</fullName>
        <ecNumber evidence="5">3.4.11.9</ecNumber>
    </recommendedName>
    <alternativeName>
        <fullName evidence="10">Aminoacylproline aminopeptidase</fullName>
    </alternativeName>
</protein>
<gene>
    <name evidence="12" type="ORF">M7I_5166</name>
</gene>
<comment type="cofactor">
    <cofactor evidence="2">
        <name>Mn(2+)</name>
        <dbReference type="ChEBI" id="CHEBI:29035"/>
    </cofactor>
</comment>
<dbReference type="PANTHER" id="PTHR43226">
    <property type="entry name" value="XAA-PRO AMINOPEPTIDASE 3"/>
    <property type="match status" value="1"/>
</dbReference>
<comment type="similarity">
    <text evidence="4">Belongs to the peptidase M24B family.</text>
</comment>
<dbReference type="InterPro" id="IPR000994">
    <property type="entry name" value="Pept_M24"/>
</dbReference>
<evidence type="ECO:0000256" key="10">
    <source>
        <dbReference type="ARBA" id="ARBA00030849"/>
    </source>
</evidence>
<evidence type="ECO:0000256" key="6">
    <source>
        <dbReference type="ARBA" id="ARBA00022438"/>
    </source>
</evidence>
<comment type="function">
    <text evidence="3">Catalyzes the removal of a penultimate prolyl residue from the N-termini of peptides.</text>
</comment>
<dbReference type="SUPFAM" id="SSF55920">
    <property type="entry name" value="Creatinase/aminopeptidase"/>
    <property type="match status" value="1"/>
</dbReference>
<evidence type="ECO:0000256" key="9">
    <source>
        <dbReference type="ARBA" id="ARBA00023211"/>
    </source>
</evidence>
<name>H0ER50_GLAL7</name>
<dbReference type="AlphaFoldDB" id="H0ER50"/>
<dbReference type="InterPro" id="IPR052433">
    <property type="entry name" value="X-Pro_dipept-like"/>
</dbReference>
<keyword evidence="6" id="KW-0031">Aminopeptidase</keyword>
<dbReference type="Gene3D" id="3.90.230.10">
    <property type="entry name" value="Creatinase/methionine aminopeptidase superfamily"/>
    <property type="match status" value="1"/>
</dbReference>
<comment type="caution">
    <text evidence="12">The sequence shown here is derived from an EMBL/GenBank/DDBJ whole genome shotgun (WGS) entry which is preliminary data.</text>
</comment>
<dbReference type="Pfam" id="PF00557">
    <property type="entry name" value="Peptidase_M24"/>
    <property type="match status" value="1"/>
</dbReference>
<dbReference type="OrthoDB" id="4215474at2759"/>
<dbReference type="GO" id="GO:0006508">
    <property type="term" value="P:proteolysis"/>
    <property type="evidence" value="ECO:0007669"/>
    <property type="project" value="TreeGrafter"/>
</dbReference>
<dbReference type="HOGENOM" id="CLU_2867841_0_0_1"/>
<sequence length="64" mass="6995">MRQQFTKEKDLGAFMDYNFKTGGCETSAYIPVIAGGKNALAIHYVQNNDVLKDGEIVLVDAGEV</sequence>
<evidence type="ECO:0000256" key="2">
    <source>
        <dbReference type="ARBA" id="ARBA00001936"/>
    </source>
</evidence>
<comment type="catalytic activity">
    <reaction evidence="1">
        <text>Release of any N-terminal amino acid, including proline, that is linked to proline, even from a dipeptide or tripeptide.</text>
        <dbReference type="EC" id="3.4.11.9"/>
    </reaction>
</comment>
<evidence type="ECO:0000256" key="5">
    <source>
        <dbReference type="ARBA" id="ARBA00012574"/>
    </source>
</evidence>
<evidence type="ECO:0000256" key="4">
    <source>
        <dbReference type="ARBA" id="ARBA00008766"/>
    </source>
</evidence>
<dbReference type="PANTHER" id="PTHR43226:SF4">
    <property type="entry name" value="XAA-PRO AMINOPEPTIDASE 3"/>
    <property type="match status" value="1"/>
</dbReference>
<keyword evidence="8" id="KW-0378">Hydrolase</keyword>
<dbReference type="GO" id="GO:0005739">
    <property type="term" value="C:mitochondrion"/>
    <property type="evidence" value="ECO:0007669"/>
    <property type="project" value="TreeGrafter"/>
</dbReference>